<dbReference type="PANTHER" id="PTHR34216">
    <property type="match status" value="1"/>
</dbReference>
<organism evidence="4 5">
    <name type="scientific">Candidatus Scalindua rubra</name>
    <dbReference type="NCBI Taxonomy" id="1872076"/>
    <lineage>
        <taxon>Bacteria</taxon>
        <taxon>Pseudomonadati</taxon>
        <taxon>Planctomycetota</taxon>
        <taxon>Candidatus Brocadiia</taxon>
        <taxon>Candidatus Brocadiales</taxon>
        <taxon>Candidatus Scalinduaceae</taxon>
        <taxon>Candidatus Scalindua</taxon>
    </lineage>
</organism>
<comment type="subcellular location">
    <subcellularLocation>
        <location evidence="1">Secreted</location>
    </subcellularLocation>
</comment>
<evidence type="ECO:0000256" key="1">
    <source>
        <dbReference type="ARBA" id="ARBA00004613"/>
    </source>
</evidence>
<dbReference type="Pfam" id="PF01522">
    <property type="entry name" value="Polysacc_deac_1"/>
    <property type="match status" value="1"/>
</dbReference>
<dbReference type="GO" id="GO:0005975">
    <property type="term" value="P:carbohydrate metabolic process"/>
    <property type="evidence" value="ECO:0007669"/>
    <property type="project" value="InterPro"/>
</dbReference>
<accession>A0A1E3XDR0</accession>
<evidence type="ECO:0000313" key="5">
    <source>
        <dbReference type="Proteomes" id="UP000094056"/>
    </source>
</evidence>
<dbReference type="AlphaFoldDB" id="A0A1E3XDR0"/>
<dbReference type="Gene3D" id="3.20.20.370">
    <property type="entry name" value="Glycoside hydrolase/deacetylase"/>
    <property type="match status" value="1"/>
</dbReference>
<dbReference type="PROSITE" id="PS51677">
    <property type="entry name" value="NODB"/>
    <property type="match status" value="1"/>
</dbReference>
<feature type="domain" description="NodB homology" evidence="3">
    <location>
        <begin position="70"/>
        <end position="308"/>
    </location>
</feature>
<evidence type="ECO:0000259" key="3">
    <source>
        <dbReference type="PROSITE" id="PS51677"/>
    </source>
</evidence>
<name>A0A1E3XDR0_9BACT</name>
<proteinExistence type="predicted"/>
<dbReference type="EMBL" id="MAYW01000020">
    <property type="protein sequence ID" value="ODS33762.1"/>
    <property type="molecule type" value="Genomic_DNA"/>
</dbReference>
<reference evidence="4 5" key="1">
    <citation type="submission" date="2016-07" db="EMBL/GenBank/DDBJ databases">
        <title>Draft genome of Scalindua rubra, obtained from a brine-seawater interface in the Red Sea, sheds light on salt adaptation in anammox bacteria.</title>
        <authorList>
            <person name="Speth D.R."/>
            <person name="Lagkouvardos I."/>
            <person name="Wang Y."/>
            <person name="Qian P.-Y."/>
            <person name="Dutilh B.E."/>
            <person name="Jetten M.S."/>
        </authorList>
    </citation>
    <scope>NUCLEOTIDE SEQUENCE [LARGE SCALE GENOMIC DNA]</scope>
    <source>
        <strain evidence="4">BSI-1</strain>
    </source>
</reference>
<dbReference type="GO" id="GO:0005576">
    <property type="term" value="C:extracellular region"/>
    <property type="evidence" value="ECO:0007669"/>
    <property type="project" value="UniProtKB-SubCell"/>
</dbReference>
<evidence type="ECO:0000256" key="2">
    <source>
        <dbReference type="ARBA" id="ARBA00022729"/>
    </source>
</evidence>
<dbReference type="SUPFAM" id="SSF88713">
    <property type="entry name" value="Glycoside hydrolase/deacetylase"/>
    <property type="match status" value="1"/>
</dbReference>
<dbReference type="CDD" id="cd10918">
    <property type="entry name" value="CE4_NodB_like_5s_6s"/>
    <property type="match status" value="1"/>
</dbReference>
<keyword evidence="2" id="KW-0732">Signal</keyword>
<gene>
    <name evidence="4" type="ORF">SCARUB_01119</name>
</gene>
<dbReference type="InterPro" id="IPR002509">
    <property type="entry name" value="NODB_dom"/>
</dbReference>
<dbReference type="PATRIC" id="fig|1872076.5.peg.1285"/>
<evidence type="ECO:0000313" key="4">
    <source>
        <dbReference type="EMBL" id="ODS33762.1"/>
    </source>
</evidence>
<dbReference type="PANTHER" id="PTHR34216:SF3">
    <property type="entry name" value="POLY-BETA-1,6-N-ACETYL-D-GLUCOSAMINE N-DEACETYLASE"/>
    <property type="match status" value="1"/>
</dbReference>
<comment type="caution">
    <text evidence="4">The sequence shown here is derived from an EMBL/GenBank/DDBJ whole genome shotgun (WGS) entry which is preliminary data.</text>
</comment>
<dbReference type="GO" id="GO:0016810">
    <property type="term" value="F:hydrolase activity, acting on carbon-nitrogen (but not peptide) bonds"/>
    <property type="evidence" value="ECO:0007669"/>
    <property type="project" value="InterPro"/>
</dbReference>
<dbReference type="InterPro" id="IPR011330">
    <property type="entry name" value="Glyco_hydro/deAcase_b/a-brl"/>
</dbReference>
<sequence>MEVLNTQEAIILLYHGVTSENYCGIENYSGKHIHKDVFKQQISVLSKACNPVSLRTLVNALKEELPLPSKTVAVTFDDCFENVYINACPILEKYNVPATMFITTGFVNTKRIIWADMLEVAIANTLEEVIVFDFLKFSKKYYIISSVEKIKVINEIKSILKSVDENTRDKIMESFTEGFEFRDEIVETDLYRNLTWDQLREIDRCSLFEIGPHTINHRVLSFLDIKEAEREIVGSKNILERELGHNIDLFSYPEGQREHYNENIISILKENGFISSPSAIYGSNKPGDSPFHLKRVMVGFNGIPFPYS</sequence>
<dbReference type="InterPro" id="IPR051398">
    <property type="entry name" value="Polysacch_Deacetylase"/>
</dbReference>
<protein>
    <submittedName>
        <fullName evidence="4">Putative polysaccharide deacetylase</fullName>
    </submittedName>
</protein>
<dbReference type="Proteomes" id="UP000094056">
    <property type="component" value="Unassembled WGS sequence"/>
</dbReference>